<evidence type="ECO:0000256" key="1">
    <source>
        <dbReference type="SAM" id="Phobius"/>
    </source>
</evidence>
<reference evidence="2" key="1">
    <citation type="submission" date="2025-08" db="UniProtKB">
        <authorList>
            <consortium name="Ensembl"/>
        </authorList>
    </citation>
    <scope>IDENTIFICATION</scope>
</reference>
<protein>
    <submittedName>
        <fullName evidence="2">Endosome-lysosome associated apoptosis and autophagy regulator family member 2</fullName>
    </submittedName>
</protein>
<dbReference type="GO" id="GO:0016020">
    <property type="term" value="C:membrane"/>
    <property type="evidence" value="ECO:0007669"/>
    <property type="project" value="TreeGrafter"/>
</dbReference>
<keyword evidence="1" id="KW-1133">Transmembrane helix</keyword>
<organism evidence="2 3">
    <name type="scientific">Salmo trutta</name>
    <name type="common">Brown trout</name>
    <dbReference type="NCBI Taxonomy" id="8032"/>
    <lineage>
        <taxon>Eukaryota</taxon>
        <taxon>Metazoa</taxon>
        <taxon>Chordata</taxon>
        <taxon>Craniata</taxon>
        <taxon>Vertebrata</taxon>
        <taxon>Euteleostomi</taxon>
        <taxon>Actinopterygii</taxon>
        <taxon>Neopterygii</taxon>
        <taxon>Teleostei</taxon>
        <taxon>Protacanthopterygii</taxon>
        <taxon>Salmoniformes</taxon>
        <taxon>Salmonidae</taxon>
        <taxon>Salmoninae</taxon>
        <taxon>Salmo</taxon>
    </lineage>
</organism>
<dbReference type="Proteomes" id="UP000472277">
    <property type="component" value="Chromosome 7"/>
</dbReference>
<evidence type="ECO:0000313" key="2">
    <source>
        <dbReference type="Ensembl" id="ENSSTUP00000082129.1"/>
    </source>
</evidence>
<dbReference type="PANTHER" id="PTHR22727">
    <property type="entry name" value="PROTEIN CBG13728"/>
    <property type="match status" value="1"/>
</dbReference>
<sequence length="147" mass="16593">MFLCCSQCPAGTCDGCTSRACPQCTATDYHQIEAACKGCACVILTILYVGKQFIIAIRHLRSLWYMAKMGVAIGVFTATLLFSITCYFWKKNKRLEYKYSKLVMSCAVMEGEVEDEVVYSKKTIPGNRERYETEQLNYSQSNGLVWG</sequence>
<dbReference type="PANTHER" id="PTHR22727:SF3">
    <property type="entry name" value="ENDOSOME_LYSOSOME-ASSOCIATED APOPTOSIS AND AUTOPHAGY REGULATOR FAMILY MEMBER 2"/>
    <property type="match status" value="1"/>
</dbReference>
<proteinExistence type="predicted"/>
<dbReference type="AlphaFoldDB" id="A0A674CF60"/>
<feature type="transmembrane region" description="Helical" evidence="1">
    <location>
        <begin position="69"/>
        <end position="89"/>
    </location>
</feature>
<keyword evidence="1" id="KW-0472">Membrane</keyword>
<evidence type="ECO:0000313" key="3">
    <source>
        <dbReference type="Proteomes" id="UP000472277"/>
    </source>
</evidence>
<dbReference type="GeneTree" id="ENSGT00940000154983"/>
<dbReference type="GO" id="GO:0030513">
    <property type="term" value="P:positive regulation of BMP signaling pathway"/>
    <property type="evidence" value="ECO:0007669"/>
    <property type="project" value="TreeGrafter"/>
</dbReference>
<keyword evidence="1" id="KW-0812">Transmembrane</keyword>
<dbReference type="InterPro" id="IPR039181">
    <property type="entry name" value="Elapor1/2"/>
</dbReference>
<name>A0A674CF60_SALTR</name>
<accession>A0A674CF60</accession>
<gene>
    <name evidence="2" type="primary">ELAPOR2</name>
</gene>
<reference evidence="2" key="2">
    <citation type="submission" date="2025-09" db="UniProtKB">
        <authorList>
            <consortium name="Ensembl"/>
        </authorList>
    </citation>
    <scope>IDENTIFICATION</scope>
</reference>
<keyword evidence="3" id="KW-1185">Reference proteome</keyword>
<dbReference type="Ensembl" id="ENSSTUT00000087386.1">
    <property type="protein sequence ID" value="ENSSTUP00000082129.1"/>
    <property type="gene ID" value="ENSSTUG00000036147.1"/>
</dbReference>